<organism evidence="2 3">
    <name type="scientific">Heterorhabditis bacteriophora</name>
    <name type="common">Entomopathogenic nematode worm</name>
    <dbReference type="NCBI Taxonomy" id="37862"/>
    <lineage>
        <taxon>Eukaryota</taxon>
        <taxon>Metazoa</taxon>
        <taxon>Ecdysozoa</taxon>
        <taxon>Nematoda</taxon>
        <taxon>Chromadorea</taxon>
        <taxon>Rhabditida</taxon>
        <taxon>Rhabditina</taxon>
        <taxon>Rhabditomorpha</taxon>
        <taxon>Strongyloidea</taxon>
        <taxon>Heterorhabditidae</taxon>
        <taxon>Heterorhabditis</taxon>
    </lineage>
</organism>
<keyword evidence="1" id="KW-1133">Transmembrane helix</keyword>
<keyword evidence="1" id="KW-0812">Transmembrane</keyword>
<name>A0A1I7X4X1_HETBA</name>
<keyword evidence="1" id="KW-0472">Membrane</keyword>
<dbReference type="Proteomes" id="UP000095283">
    <property type="component" value="Unplaced"/>
</dbReference>
<proteinExistence type="predicted"/>
<dbReference type="AlphaFoldDB" id="A0A1I7X4X1"/>
<keyword evidence="2" id="KW-1185">Reference proteome</keyword>
<sequence>MYKHIFSGDMKADAAHAGNHSSRKCSTFNKRRRSQYCFYKFKTSKTKPFLINFLLARKHYIHYAGFSIQDKCSILQASKDQNLDWKYIGRLSLNSVFLFAEGMALLVGCFKPLIMWVLISSYRISS</sequence>
<evidence type="ECO:0000313" key="3">
    <source>
        <dbReference type="WBParaSite" id="Hba_12598"/>
    </source>
</evidence>
<feature type="transmembrane region" description="Helical" evidence="1">
    <location>
        <begin position="96"/>
        <end position="119"/>
    </location>
</feature>
<dbReference type="WBParaSite" id="Hba_12598">
    <property type="protein sequence ID" value="Hba_12598"/>
    <property type="gene ID" value="Hba_12598"/>
</dbReference>
<evidence type="ECO:0000256" key="1">
    <source>
        <dbReference type="SAM" id="Phobius"/>
    </source>
</evidence>
<evidence type="ECO:0000313" key="2">
    <source>
        <dbReference type="Proteomes" id="UP000095283"/>
    </source>
</evidence>
<reference evidence="3" key="1">
    <citation type="submission" date="2016-11" db="UniProtKB">
        <authorList>
            <consortium name="WormBaseParasite"/>
        </authorList>
    </citation>
    <scope>IDENTIFICATION</scope>
</reference>
<protein>
    <submittedName>
        <fullName evidence="3">MAM domain-containing protein</fullName>
    </submittedName>
</protein>
<accession>A0A1I7X4X1</accession>